<evidence type="ECO:0000256" key="3">
    <source>
        <dbReference type="ARBA" id="ARBA00022468"/>
    </source>
</evidence>
<evidence type="ECO:0000313" key="8">
    <source>
        <dbReference type="WormBase" id="SRAE_2000332100"/>
    </source>
</evidence>
<gene>
    <name evidence="5 7 8" type="ORF">SRAE_2000332100</name>
</gene>
<organism evidence="5">
    <name type="scientific">Strongyloides ratti</name>
    <name type="common">Parasitic roundworm</name>
    <dbReference type="NCBI Taxonomy" id="34506"/>
    <lineage>
        <taxon>Eukaryota</taxon>
        <taxon>Metazoa</taxon>
        <taxon>Ecdysozoa</taxon>
        <taxon>Nematoda</taxon>
        <taxon>Chromadorea</taxon>
        <taxon>Rhabditida</taxon>
        <taxon>Tylenchina</taxon>
        <taxon>Panagrolaimomorpha</taxon>
        <taxon>Strongyloidoidea</taxon>
        <taxon>Strongyloididae</taxon>
        <taxon>Strongyloides</taxon>
    </lineage>
</organism>
<dbReference type="WBParaSite" id="SRAE_2000332100.1">
    <property type="protein sequence ID" value="SRAE_2000332100.1"/>
    <property type="gene ID" value="WBGene00263543"/>
</dbReference>
<dbReference type="WormBase" id="SRAE_2000332100">
    <property type="protein sequence ID" value="SRP05296"/>
    <property type="gene ID" value="WBGene00263543"/>
</dbReference>
<dbReference type="GO" id="GO:0005094">
    <property type="term" value="F:Rho GDP-dissociation inhibitor activity"/>
    <property type="evidence" value="ECO:0007669"/>
    <property type="project" value="InterPro"/>
</dbReference>
<dbReference type="GeneID" id="36381036"/>
<comment type="subcellular location">
    <subcellularLocation>
        <location evidence="1">Cytoplasm</location>
    </subcellularLocation>
</comment>
<evidence type="ECO:0000313" key="5">
    <source>
        <dbReference type="EMBL" id="CEF68666.1"/>
    </source>
</evidence>
<dbReference type="STRING" id="34506.A0A090LFW4"/>
<evidence type="ECO:0000256" key="2">
    <source>
        <dbReference type="ARBA" id="ARBA00009758"/>
    </source>
</evidence>
<evidence type="ECO:0000313" key="6">
    <source>
        <dbReference type="Proteomes" id="UP000035682"/>
    </source>
</evidence>
<keyword evidence="6" id="KW-1185">Reference proteome</keyword>
<dbReference type="RefSeq" id="XP_024507866.1">
    <property type="nucleotide sequence ID" value="XM_024654501.1"/>
</dbReference>
<evidence type="ECO:0000256" key="4">
    <source>
        <dbReference type="ARBA" id="ARBA00022490"/>
    </source>
</evidence>
<accession>A0A090LFW4</accession>
<dbReference type="PANTHER" id="PTHR10980">
    <property type="entry name" value="RHO GDP-DISSOCIATION INHIBITOR"/>
    <property type="match status" value="1"/>
</dbReference>
<sequence>MSEADKIEAKEFELPQNYVKPAQKSLNEILSTDTDDESLVKYKEKLLGSNAENLVIDPSIQSNCILKSIALEIDNEITNKVEFVKSQPPPGLSISIKEGVNYRIVFEFYVQREIITGLKYCQKTSRHGLPVDKESIMLGSYAPKSEYYTYKTTVCEAPKGMLHRGKYKVKSLLTDDDEDHLCEWGWQIEITK</sequence>
<dbReference type="InterPro" id="IPR014756">
    <property type="entry name" value="Ig_E-set"/>
</dbReference>
<dbReference type="PRINTS" id="PR00492">
    <property type="entry name" value="RHOGDI"/>
</dbReference>
<dbReference type="OrthoDB" id="1683373at2759"/>
<protein>
    <submittedName>
        <fullName evidence="5 7">LD16419p</fullName>
    </submittedName>
</protein>
<dbReference type="Proteomes" id="UP000035682">
    <property type="component" value="Unplaced"/>
</dbReference>
<dbReference type="InterPro" id="IPR000406">
    <property type="entry name" value="Rho_GDI"/>
</dbReference>
<dbReference type="EMBL" id="LN609529">
    <property type="protein sequence ID" value="CEF68666.1"/>
    <property type="molecule type" value="Genomic_DNA"/>
</dbReference>
<dbReference type="GO" id="GO:0005096">
    <property type="term" value="F:GTPase activator activity"/>
    <property type="evidence" value="ECO:0007669"/>
    <property type="project" value="UniProtKB-KW"/>
</dbReference>
<dbReference type="SUPFAM" id="SSF81296">
    <property type="entry name" value="E set domains"/>
    <property type="match status" value="1"/>
</dbReference>
<dbReference type="GO" id="GO:0016020">
    <property type="term" value="C:membrane"/>
    <property type="evidence" value="ECO:0007669"/>
    <property type="project" value="EnsemblMetazoa"/>
</dbReference>
<dbReference type="InterPro" id="IPR024792">
    <property type="entry name" value="RhoGDI_dom_sf"/>
</dbReference>
<keyword evidence="4" id="KW-0963">Cytoplasm</keyword>
<dbReference type="Gene3D" id="2.70.50.30">
    <property type="entry name" value="Coagulation Factor XIII, subunit A, domain 1"/>
    <property type="match status" value="1"/>
</dbReference>
<dbReference type="GO" id="GO:0005829">
    <property type="term" value="C:cytosol"/>
    <property type="evidence" value="ECO:0007669"/>
    <property type="project" value="EnsemblMetazoa"/>
</dbReference>
<reference evidence="7" key="2">
    <citation type="submission" date="2020-12" db="UniProtKB">
        <authorList>
            <consortium name="WormBaseParasite"/>
        </authorList>
    </citation>
    <scope>IDENTIFICATION</scope>
</reference>
<dbReference type="PANTHER" id="PTHR10980:SF3">
    <property type="entry name" value="LD16419P"/>
    <property type="match status" value="1"/>
</dbReference>
<proteinExistence type="inferred from homology"/>
<dbReference type="eggNOG" id="KOG3205">
    <property type="taxonomic scope" value="Eukaryota"/>
</dbReference>
<keyword evidence="3" id="KW-0343">GTPase activation</keyword>
<evidence type="ECO:0000256" key="1">
    <source>
        <dbReference type="ARBA" id="ARBA00004496"/>
    </source>
</evidence>
<comment type="similarity">
    <text evidence="2">Belongs to the Rho GDI family.</text>
</comment>
<dbReference type="CTD" id="36381036"/>
<dbReference type="Pfam" id="PF02115">
    <property type="entry name" value="Rho_GDI"/>
    <property type="match status" value="1"/>
</dbReference>
<dbReference type="FunFam" id="2.70.50.30:FF:000004">
    <property type="entry name" value="Rho GDP-dissociation inhibitor 1"/>
    <property type="match status" value="1"/>
</dbReference>
<dbReference type="GO" id="GO:0007266">
    <property type="term" value="P:Rho protein signal transduction"/>
    <property type="evidence" value="ECO:0007669"/>
    <property type="project" value="InterPro"/>
</dbReference>
<dbReference type="AlphaFoldDB" id="A0A090LFW4"/>
<name>A0A090LFW4_STRRB</name>
<evidence type="ECO:0000313" key="7">
    <source>
        <dbReference type="WBParaSite" id="SRAE_2000332100.1"/>
    </source>
</evidence>
<reference evidence="5 6" key="1">
    <citation type="submission" date="2014-09" db="EMBL/GenBank/DDBJ databases">
        <authorList>
            <person name="Martin A.A."/>
        </authorList>
    </citation>
    <scope>NUCLEOTIDE SEQUENCE</scope>
    <source>
        <strain evidence="6">ED321</strain>
        <strain evidence="5">ED321 Heterogonic</strain>
    </source>
</reference>
<dbReference type="OMA" id="YKPTAAK"/>